<sequence length="323" mass="35115">MKKLLLLPFIGLCLTACSVDPIEDQIIGENINEVNAALVDYGCAGPDNSMTITYSEAAAIESWDEVRKLYLSLLAPGVLRNGTFDPSIWDLINRFQDQGLGDYTSEYTIVDGECTDSVLLTFTVVPDGQSEPPCEPVDAGPDNSMTITFSEAAAIESWDEVRKLYLSLLAPGVVRNGIFDPSIWDLINRFNDQENGGPGDYSTEYTIGDGECTDSVLLTVTVIPDEQSNPACAHVNAGPDKSITMTKSQAAAIESWDEVRKLYLSLLAPGVVRNGTFDPSIWDLINRFNDQENGGPGDYTTEYTIVDGECSDSVLLTITVIPD</sequence>
<dbReference type="HOGENOM" id="CLU_876501_0_0_10"/>
<dbReference type="Proteomes" id="UP000003844">
    <property type="component" value="Unassembled WGS sequence"/>
</dbReference>
<evidence type="ECO:0000256" key="1">
    <source>
        <dbReference type="SAM" id="SignalP"/>
    </source>
</evidence>
<dbReference type="RefSeq" id="WP_006987702.1">
    <property type="nucleotide sequence ID" value="NZ_JH594606.1"/>
</dbReference>
<gene>
    <name evidence="2" type="ORF">Gilli_0669</name>
</gene>
<evidence type="ECO:0000313" key="2">
    <source>
        <dbReference type="EMBL" id="EHQ01380.1"/>
    </source>
</evidence>
<dbReference type="STRING" id="865937.Gilli_0669"/>
<protein>
    <submittedName>
        <fullName evidence="2">Membrane or secreted protein</fullName>
    </submittedName>
</protein>
<feature type="signal peptide" evidence="1">
    <location>
        <begin position="1"/>
        <end position="18"/>
    </location>
</feature>
<dbReference type="AlphaFoldDB" id="H2BRR5"/>
<evidence type="ECO:0000313" key="3">
    <source>
        <dbReference type="Proteomes" id="UP000003844"/>
    </source>
</evidence>
<reference evidence="3" key="1">
    <citation type="journal article" date="2012" name="Stand. Genomic Sci.">
        <title>Genome sequence of the Antarctic rhodopsins-containing flavobacterium Gillisia limnaea type strain (R-8282(T)).</title>
        <authorList>
            <person name="Riedel T."/>
            <person name="Held B."/>
            <person name="Nolan M."/>
            <person name="Lucas S."/>
            <person name="Lapidus A."/>
            <person name="Tice H."/>
            <person name="Del Rio T.G."/>
            <person name="Cheng J.F."/>
            <person name="Han C."/>
            <person name="Tapia R."/>
            <person name="Goodwin L.A."/>
            <person name="Pitluck S."/>
            <person name="Liolios K."/>
            <person name="Mavromatis K."/>
            <person name="Pagani I."/>
            <person name="Ivanova N."/>
            <person name="Mikhailova N."/>
            <person name="Pati A."/>
            <person name="Chen A."/>
            <person name="Palaniappan K."/>
            <person name="Land M."/>
            <person name="Rohde M."/>
            <person name="Tindall B.J."/>
            <person name="Detter J.C."/>
            <person name="Goker M."/>
            <person name="Bristow J."/>
            <person name="Eisen J.A."/>
            <person name="Markowitz V."/>
            <person name="Hugenholtz P."/>
            <person name="Kyrpides N.C."/>
            <person name="Klenk H.P."/>
            <person name="Woyke T."/>
        </authorList>
    </citation>
    <scope>NUCLEOTIDE SEQUENCE [LARGE SCALE GENOMIC DNA]</scope>
    <source>
        <strain evidence="3">DSM 15749 / LMG 21470 / R-8282</strain>
    </source>
</reference>
<keyword evidence="3" id="KW-1185">Reference proteome</keyword>
<feature type="chain" id="PRO_5003560305" evidence="1">
    <location>
        <begin position="19"/>
        <end position="323"/>
    </location>
</feature>
<dbReference type="OrthoDB" id="1414177at2"/>
<organism evidence="2 3">
    <name type="scientific">Gillisia limnaea (strain DSM 15749 / LMG 21470 / R-8282)</name>
    <dbReference type="NCBI Taxonomy" id="865937"/>
    <lineage>
        <taxon>Bacteria</taxon>
        <taxon>Pseudomonadati</taxon>
        <taxon>Bacteroidota</taxon>
        <taxon>Flavobacteriia</taxon>
        <taxon>Flavobacteriales</taxon>
        <taxon>Flavobacteriaceae</taxon>
        <taxon>Gillisia</taxon>
    </lineage>
</organism>
<accession>H2BRR5</accession>
<dbReference type="EMBL" id="JH594606">
    <property type="protein sequence ID" value="EHQ01380.1"/>
    <property type="molecule type" value="Genomic_DNA"/>
</dbReference>
<name>H2BRR5_GILLR</name>
<dbReference type="eggNOG" id="ENOG5033R3Z">
    <property type="taxonomic scope" value="Bacteria"/>
</dbReference>
<proteinExistence type="predicted"/>
<keyword evidence="1" id="KW-0732">Signal</keyword>